<reference evidence="2 3" key="1">
    <citation type="submission" date="2010-07" db="EMBL/GenBank/DDBJ databases">
        <title>The draft genome of Paenibacillus curdlanolyticus YK9.</title>
        <authorList>
            <consortium name="US DOE Joint Genome Institute (JGI-PGF)"/>
            <person name="Lucas S."/>
            <person name="Copeland A."/>
            <person name="Lapidus A."/>
            <person name="Cheng J.-F."/>
            <person name="Bruce D."/>
            <person name="Goodwin L."/>
            <person name="Pitluck S."/>
            <person name="Land M.L."/>
            <person name="Hauser L."/>
            <person name="Chang Y.-J."/>
            <person name="Jeffries C."/>
            <person name="Anderson I.J."/>
            <person name="Johnson E."/>
            <person name="Loganathan U."/>
            <person name="Mulhopadhyay B."/>
            <person name="Kyrpides N."/>
            <person name="Woyke T.J."/>
        </authorList>
    </citation>
    <scope>NUCLEOTIDE SEQUENCE [LARGE SCALE GENOMIC DNA]</scope>
    <source>
        <strain evidence="2 3">YK9</strain>
    </source>
</reference>
<dbReference type="InterPro" id="IPR051172">
    <property type="entry name" value="Chlamydia_OmcB"/>
</dbReference>
<dbReference type="Pfam" id="PF01345">
    <property type="entry name" value="DUF11"/>
    <property type="match status" value="5"/>
</dbReference>
<dbReference type="Proteomes" id="UP000005387">
    <property type="component" value="Unassembled WGS sequence"/>
</dbReference>
<dbReference type="Gene3D" id="2.60.40.740">
    <property type="match status" value="4"/>
</dbReference>
<sequence length="1256" mass="129165">MPFVNRFFINTNGAATFTGNTLGLSRSNSVAVPGTVDSIGAFVTTNTGLTFGTYPAGTTGNYALNNSSAVLQLPPGSTVLYAELIWGGTYINNGVNLSAFINDPVGFQTPVGSFSITPASATAMEVVVSNDPGGSPVSAYVRSADVTSLVAGAGAGTYTTSGVVGTIVIPDPTSNHAGWTLAVFYHNASQPLRNLSLRVGATVILATSGPVDTPISGFATPFLGTLNGRALVGAQEGDANKTGDQMLFGPNSGSLMTLSGPNNFVNNFFASQLNKDDGTLDTSGTFGTRNQVNGQPGFNIVGGRQGWDITNVSISPTLSNAQTTAVFRLTTNGDGYLVDSIGIQIDIAQPILEVEKSANRSVTVVGDIVTYTVKIKNTGVVNATAVVFFDGTIDGAAFMPGSVRVNGVQVPGGDPLLGVPIGTIAPNTTVTIMFDEQVVSVPEPPQLVNQAFAAFTFQPTPDSQPISTSVPSNLVKIPILLPLIAVEKSADLMNAIIGDTITYTLSVTNVGNIAITAIITDPLPVGTTFVAGSVFVNGINQPGDNPNVGIDVGVLNLIQTITITYKLLVTAAPPNNLIHNQFKTDFIAQLPDGRNIPGAVISNPVDIPVTSPMLAPIKSADLPSAIVGETITYTVSFTNNNAFPLTQVVVTDNVPAGSSFVPNSVTVGGNPSPAASPLTGIPIGTLAPNASAIVTFQLKVDSLPDPATLTDQATVTFTAGTETFKSMSNPVTIPVITPGVSLIKRAGVATANVGDVVNYSITATNTGSIAYDSAIVFDPLNAFSAFVPGTVMIDGVLAPAASPITGIPVGVIAPGGSVVVSYDVLMTASPPDQFYVNQANETFTYTPPGRPTLPGDGVSNIVIVQNTQFTLSIAKSVSSPTAAVGDVLNYTIQVTNLGAVDSLDTIVTDSSSPGGQFVSGSLKLGGVPITGDLAAGINIGTVPAGGTAVVTFQVAVVAVPLSGVISDVSTTRFTSDGIEQTAVSNPVSVSITQPTLTATKQALQPFVFVGDIINYRSTITNSGSFNSLATWFDILPEGTSFVENSVALNGFPVPGANRFTGTFLGTIEAGITNVITFQLKVEFYPPSGVLVNQGNMLLQFTLPDGRSFNERILTNPVTVVVLAPPSIVKSVSANEVFVGGAVTYTVDISNPGTTPFDRVVLQDIVPNGLSFIDGTLTVGGAVVPGANPARGVSLGSIGPKNNVRVTFAARAVREPENPHTVNTSSITFDYVAPDGRRVPSAAQSNPVTVLILEEEE</sequence>
<dbReference type="STRING" id="717606.PaecuDRAFT_2942"/>
<name>E0IAV2_9BACL</name>
<gene>
    <name evidence="2" type="ORF">PaecuDRAFT_2942</name>
</gene>
<dbReference type="EMBL" id="AEDD01000007">
    <property type="protein sequence ID" value="EFM10506.1"/>
    <property type="molecule type" value="Genomic_DNA"/>
</dbReference>
<dbReference type="OrthoDB" id="1751088at2"/>
<protein>
    <submittedName>
        <fullName evidence="2">Conserved repeat domain protein</fullName>
    </submittedName>
</protein>
<evidence type="ECO:0000313" key="3">
    <source>
        <dbReference type="Proteomes" id="UP000005387"/>
    </source>
</evidence>
<evidence type="ECO:0000313" key="2">
    <source>
        <dbReference type="EMBL" id="EFM10506.1"/>
    </source>
</evidence>
<dbReference type="NCBIfam" id="TIGR01451">
    <property type="entry name" value="B_ant_repeat"/>
    <property type="match status" value="7"/>
</dbReference>
<dbReference type="InterPro" id="IPR001434">
    <property type="entry name" value="OmcB-like_DUF11"/>
</dbReference>
<proteinExistence type="predicted"/>
<evidence type="ECO:0000259" key="1">
    <source>
        <dbReference type="Pfam" id="PF01345"/>
    </source>
</evidence>
<dbReference type="AlphaFoldDB" id="E0IAV2"/>
<feature type="domain" description="DUF11" evidence="1">
    <location>
        <begin position="871"/>
        <end position="960"/>
    </location>
</feature>
<keyword evidence="3" id="KW-1185">Reference proteome</keyword>
<feature type="domain" description="DUF11" evidence="1">
    <location>
        <begin position="352"/>
        <end position="453"/>
    </location>
</feature>
<accession>E0IAV2</accession>
<feature type="domain" description="DUF11" evidence="1">
    <location>
        <begin position="1126"/>
        <end position="1228"/>
    </location>
</feature>
<dbReference type="eggNOG" id="COG1361">
    <property type="taxonomic scope" value="Bacteria"/>
</dbReference>
<dbReference type="PANTHER" id="PTHR34819:SF3">
    <property type="entry name" value="CELL SURFACE PROTEIN"/>
    <property type="match status" value="1"/>
</dbReference>
<feature type="domain" description="DUF11" evidence="1">
    <location>
        <begin position="484"/>
        <end position="571"/>
    </location>
</feature>
<organism evidence="2 3">
    <name type="scientific">Paenibacillus curdlanolyticus YK9</name>
    <dbReference type="NCBI Taxonomy" id="717606"/>
    <lineage>
        <taxon>Bacteria</taxon>
        <taxon>Bacillati</taxon>
        <taxon>Bacillota</taxon>
        <taxon>Bacilli</taxon>
        <taxon>Bacillales</taxon>
        <taxon>Paenibacillaceae</taxon>
        <taxon>Paenibacillus</taxon>
    </lineage>
</organism>
<dbReference type="InterPro" id="IPR047589">
    <property type="entry name" value="DUF11_rpt"/>
</dbReference>
<feature type="domain" description="DUF11" evidence="1">
    <location>
        <begin position="618"/>
        <end position="717"/>
    </location>
</feature>
<dbReference type="PANTHER" id="PTHR34819">
    <property type="entry name" value="LARGE CYSTEINE-RICH PERIPLASMIC PROTEIN OMCB"/>
    <property type="match status" value="1"/>
</dbReference>
<dbReference type="RefSeq" id="WP_006038930.1">
    <property type="nucleotide sequence ID" value="NZ_AEDD01000007.1"/>
</dbReference>